<name>A0AAN8A7I9_9SACH</name>
<reference evidence="3" key="1">
    <citation type="submission" date="2023-07" db="EMBL/GenBank/DDBJ databases">
        <title>A draft genome of Kazachstania heterogenica Y-27499.</title>
        <authorList>
            <person name="Donic C."/>
            <person name="Kralova J.S."/>
            <person name="Fidel L."/>
            <person name="Ben-Dor S."/>
            <person name="Jung S."/>
        </authorList>
    </citation>
    <scope>NUCLEOTIDE SEQUENCE [LARGE SCALE GENOMIC DNA]</scope>
    <source>
        <strain evidence="3">Y27499</strain>
    </source>
</reference>
<dbReference type="InterPro" id="IPR058940">
    <property type="entry name" value="mS26_fungi"/>
</dbReference>
<proteinExistence type="predicted"/>
<dbReference type="EMBL" id="JAWIZZ010000055">
    <property type="protein sequence ID" value="KAK5774195.1"/>
    <property type="molecule type" value="Genomic_DNA"/>
</dbReference>
<comment type="caution">
    <text evidence="2">The sequence shown here is derived from an EMBL/GenBank/DDBJ whole genome shotgun (WGS) entry which is preliminary data.</text>
</comment>
<keyword evidence="3" id="KW-1185">Reference proteome</keyword>
<gene>
    <name evidence="2" type="ORF">RI543_004482</name>
</gene>
<accession>A0AAN8A7I9</accession>
<dbReference type="Pfam" id="PF26163">
    <property type="entry name" value="mS26"/>
    <property type="match status" value="1"/>
</dbReference>
<dbReference type="Proteomes" id="UP001306508">
    <property type="component" value="Unassembled WGS sequence"/>
</dbReference>
<evidence type="ECO:0000313" key="2">
    <source>
        <dbReference type="EMBL" id="KAK5774195.1"/>
    </source>
</evidence>
<dbReference type="CDD" id="cd23703">
    <property type="entry name" value="mS26_PET12"/>
    <property type="match status" value="1"/>
</dbReference>
<evidence type="ECO:0000313" key="3">
    <source>
        <dbReference type="Proteomes" id="UP001306508"/>
    </source>
</evidence>
<dbReference type="AlphaFoldDB" id="A0AAN8A7I9"/>
<evidence type="ECO:0000256" key="1">
    <source>
        <dbReference type="SAM" id="MobiDB-lite"/>
    </source>
</evidence>
<organism evidence="2 3">
    <name type="scientific">Arxiozyma heterogenica</name>
    <dbReference type="NCBI Taxonomy" id="278026"/>
    <lineage>
        <taxon>Eukaryota</taxon>
        <taxon>Fungi</taxon>
        <taxon>Dikarya</taxon>
        <taxon>Ascomycota</taxon>
        <taxon>Saccharomycotina</taxon>
        <taxon>Saccharomycetes</taxon>
        <taxon>Saccharomycetales</taxon>
        <taxon>Saccharomycetaceae</taxon>
        <taxon>Arxiozyma</taxon>
    </lineage>
</organism>
<protein>
    <submittedName>
        <fullName evidence="2">Uncharacterized protein</fullName>
    </submittedName>
</protein>
<sequence length="287" mass="33730">MGKGIAKYGYKSGILPVTRSILKKPTTKQLDLIAKSKAAQPKGVRGEGYADGVQHPPRSSRVPPAPEFIDVETLIKNTVPRSHKDLQINTVEQRQKLERAQVRQRYLEEAFRNEENRILRRDELIQRRKEIEKLEHERDLKLINQKKSSDLTIPSLEHIINQPLMRQRTEEEKKLLDMKRKYNRDLVEFKSRENKIRKLLELYYVADEFIVTEEQLMKKLDNLIPIRKLPISEETRKNNIENKLGDELFGSINGKPGLPMIKEYLNNEAEEFAERIRQQNEQSQQLN</sequence>
<feature type="region of interest" description="Disordered" evidence="1">
    <location>
        <begin position="37"/>
        <end position="64"/>
    </location>
</feature>